<accession>U6MSK0</accession>
<dbReference type="EMBL" id="HG723386">
    <property type="protein sequence ID" value="CDJ66043.1"/>
    <property type="molecule type" value="Genomic_DNA"/>
</dbReference>
<dbReference type="GeneID" id="25471529"/>
<proteinExistence type="predicted"/>
<gene>
    <name evidence="2" type="ORF">ENH_00013470</name>
</gene>
<dbReference type="RefSeq" id="XP_013434510.1">
    <property type="nucleotide sequence ID" value="XM_013579056.1"/>
</dbReference>
<dbReference type="VEuPathDB" id="ToxoDB:ENH_00013470"/>
<evidence type="ECO:0000313" key="3">
    <source>
        <dbReference type="Proteomes" id="UP000030754"/>
    </source>
</evidence>
<evidence type="ECO:0000313" key="2">
    <source>
        <dbReference type="EMBL" id="CDJ66043.1"/>
    </source>
</evidence>
<protein>
    <submittedName>
        <fullName evidence="2">Uncharacterized protein</fullName>
    </submittedName>
</protein>
<dbReference type="Proteomes" id="UP000030754">
    <property type="component" value="Unassembled WGS sequence"/>
</dbReference>
<feature type="region of interest" description="Disordered" evidence="1">
    <location>
        <begin position="54"/>
        <end position="84"/>
    </location>
</feature>
<keyword evidence="3" id="KW-1185">Reference proteome</keyword>
<reference evidence="2" key="1">
    <citation type="submission" date="2013-10" db="EMBL/GenBank/DDBJ databases">
        <title>Genomic analysis of the causative agents of coccidiosis in chickens.</title>
        <authorList>
            <person name="Reid A.J."/>
            <person name="Blake D."/>
            <person name="Billington K."/>
            <person name="Browne H."/>
            <person name="Dunn M."/>
            <person name="Hung S."/>
            <person name="Kawahara F."/>
            <person name="Miranda-Saavedra D."/>
            <person name="Mourier T."/>
            <person name="Nagra H."/>
            <person name="Otto T.D."/>
            <person name="Rawlings N."/>
            <person name="Sanchez A."/>
            <person name="Sanders M."/>
            <person name="Subramaniam C."/>
            <person name="Tay Y."/>
            <person name="Dear P."/>
            <person name="Doerig C."/>
            <person name="Gruber A."/>
            <person name="Parkinson J."/>
            <person name="Shirley M."/>
            <person name="Wan K.L."/>
            <person name="Berriman M."/>
            <person name="Tomley F."/>
            <person name="Pain A."/>
        </authorList>
    </citation>
    <scope>NUCLEOTIDE SEQUENCE [LARGE SCALE GENOMIC DNA]</scope>
    <source>
        <strain evidence="2">Houghton</strain>
    </source>
</reference>
<feature type="compositionally biased region" description="Gly residues" evidence="1">
    <location>
        <begin position="54"/>
        <end position="63"/>
    </location>
</feature>
<dbReference type="AlphaFoldDB" id="U6MSK0"/>
<evidence type="ECO:0000256" key="1">
    <source>
        <dbReference type="SAM" id="MobiDB-lite"/>
    </source>
</evidence>
<reference evidence="2" key="2">
    <citation type="submission" date="2013-10" db="EMBL/GenBank/DDBJ databases">
        <authorList>
            <person name="Aslett M."/>
        </authorList>
    </citation>
    <scope>NUCLEOTIDE SEQUENCE [LARGE SCALE GENOMIC DNA]</scope>
    <source>
        <strain evidence="2">Houghton</strain>
    </source>
</reference>
<feature type="region of interest" description="Disordered" evidence="1">
    <location>
        <begin position="1"/>
        <end position="35"/>
    </location>
</feature>
<organism evidence="2 3">
    <name type="scientific">Eimeria necatrix</name>
    <dbReference type="NCBI Taxonomy" id="51315"/>
    <lineage>
        <taxon>Eukaryota</taxon>
        <taxon>Sar</taxon>
        <taxon>Alveolata</taxon>
        <taxon>Apicomplexa</taxon>
        <taxon>Conoidasida</taxon>
        <taxon>Coccidia</taxon>
        <taxon>Eucoccidiorida</taxon>
        <taxon>Eimeriorina</taxon>
        <taxon>Eimeriidae</taxon>
        <taxon>Eimeria</taxon>
    </lineage>
</organism>
<sequence>MSNSSDDDIPLKQRVAKKKPASKKPVLPGGVGSADGDFAARVFAAVLRAERQGGLQGGGGGAAEGVHERAGPRGHQRSSEDVECQQWKQLAVEDPCRAEVN</sequence>
<name>U6MSK0_9EIME</name>